<dbReference type="PANTHER" id="PTHR42715">
    <property type="entry name" value="BETA-GLUCOSIDASE"/>
    <property type="match status" value="1"/>
</dbReference>
<dbReference type="Gene3D" id="3.40.50.1700">
    <property type="entry name" value="Glycoside hydrolase family 3 C-terminal domain"/>
    <property type="match status" value="1"/>
</dbReference>
<dbReference type="Pfam" id="PF14310">
    <property type="entry name" value="Fn3-like"/>
    <property type="match status" value="1"/>
</dbReference>
<gene>
    <name evidence="4" type="ORF">M1L60_12095</name>
</gene>
<organism evidence="4 5">
    <name type="scientific">Paractinoplanes aksuensis</name>
    <dbReference type="NCBI Taxonomy" id="2939490"/>
    <lineage>
        <taxon>Bacteria</taxon>
        <taxon>Bacillati</taxon>
        <taxon>Actinomycetota</taxon>
        <taxon>Actinomycetes</taxon>
        <taxon>Micromonosporales</taxon>
        <taxon>Micromonosporaceae</taxon>
        <taxon>Paractinoplanes</taxon>
    </lineage>
</organism>
<evidence type="ECO:0000256" key="2">
    <source>
        <dbReference type="ARBA" id="ARBA00022801"/>
    </source>
</evidence>
<dbReference type="PANTHER" id="PTHR42715:SF10">
    <property type="entry name" value="BETA-GLUCOSIDASE"/>
    <property type="match status" value="1"/>
</dbReference>
<feature type="domain" description="Fibronectin type III-like" evidence="3">
    <location>
        <begin position="715"/>
        <end position="785"/>
    </location>
</feature>
<dbReference type="Pfam" id="PF01915">
    <property type="entry name" value="Glyco_hydro_3_C"/>
    <property type="match status" value="1"/>
</dbReference>
<sequence>MTSDLAALVKSLDLRAKVRLLTGASTFTLADEPSIGLHAMSFSDGPTGVRGLKFTGGRVATLFPNATLLASAWDEQSAYEVGRLLAEEALAQRIHVVLGPTINLHRTALGGRLFEAYSEDPLLTGKLAAAYVRGMQDNGVGACLKHLVANESETDRNTVDSVVDDKTLHELYLLPFEIAVDDADAWSIMGAYNDVNGVASTENDHINNEVVKGAWGYQGLIMSDWFATKTVAPAANGGLDLVMPGPGGPWGDALVAAVEAGEVDEAVIDDHVTRLLRLAERVGALGTPREYPADLPVPSSLVRREQLTRLAARGMTVLKNDHDLLPLDSSTAVALIGRHAVDTITMGGGSAVVNPPYQVSVAEGLGARLGNRVTVIDGVDVRTRPVPARGGFLTAPSNGQPGIDVILYDAAGGELERRFCALAKTMIGMDDDFTGTVASARLVADVHSDGPAELGVMGVGDWTLSDGRAFPLRASGHGIGEEVLTPPTRTVVPSSAPSRFEAEVKINDMGLYGLIGHAAARETVDVIDDAVRAAAGADVAVVVVGLTEEQETESVDKTTLRLPGAQDALVEAVAGAARRTVVIVNAATPVLMPWLPRVDAVLWAGLPGQEGGHAVAAALLGDIEPAGRLVTTFPAADEAAPAWSVTPVEGRLAYDEGTFIGYRGHFAARAPEPAFWLGHGLGYGEWRYTDVRLVTGDAPSVSVTVTNVGRHESREVVQVYLRPVEPDEPVRLVGWTAVTVEPGQSARVTVRTDRRLWRRWDTTAQTWSDRLADGGEFLVARGLGDIRATVS</sequence>
<keyword evidence="2 4" id="KW-0378">Hydrolase</keyword>
<dbReference type="InterPro" id="IPR036962">
    <property type="entry name" value="Glyco_hydro_3_N_sf"/>
</dbReference>
<dbReference type="InterPro" id="IPR050288">
    <property type="entry name" value="Cellulose_deg_GH3"/>
</dbReference>
<comment type="caution">
    <text evidence="4">The sequence shown here is derived from an EMBL/GenBank/DDBJ whole genome shotgun (WGS) entry which is preliminary data.</text>
</comment>
<evidence type="ECO:0000313" key="5">
    <source>
        <dbReference type="Proteomes" id="UP001523369"/>
    </source>
</evidence>
<evidence type="ECO:0000313" key="4">
    <source>
        <dbReference type="EMBL" id="MCO8271335.1"/>
    </source>
</evidence>
<reference evidence="4 5" key="1">
    <citation type="submission" date="2022-06" db="EMBL/GenBank/DDBJ databases">
        <title>New Species of the Genus Actinoplanes, ActinopZanes ferrugineus.</title>
        <authorList>
            <person name="Ding P."/>
        </authorList>
    </citation>
    <scope>NUCLEOTIDE SEQUENCE [LARGE SCALE GENOMIC DNA]</scope>
    <source>
        <strain evidence="4 5">TRM88003</strain>
    </source>
</reference>
<dbReference type="Gene3D" id="2.60.120.260">
    <property type="entry name" value="Galactose-binding domain-like"/>
    <property type="match status" value="1"/>
</dbReference>
<dbReference type="InterPro" id="IPR017853">
    <property type="entry name" value="GH"/>
</dbReference>
<dbReference type="Proteomes" id="UP001523369">
    <property type="component" value="Unassembled WGS sequence"/>
</dbReference>
<dbReference type="InterPro" id="IPR036881">
    <property type="entry name" value="Glyco_hydro_3_C_sf"/>
</dbReference>
<protein>
    <submittedName>
        <fullName evidence="4">Glycoside hydrolase family 3 C-terminal domain-containing protein</fullName>
    </submittedName>
</protein>
<dbReference type="Gene3D" id="3.20.20.300">
    <property type="entry name" value="Glycoside hydrolase, family 3, N-terminal domain"/>
    <property type="match status" value="1"/>
</dbReference>
<comment type="similarity">
    <text evidence="1">Belongs to the glycosyl hydrolase 3 family.</text>
</comment>
<dbReference type="SUPFAM" id="SSF52279">
    <property type="entry name" value="Beta-D-glucan exohydrolase, C-terminal domain"/>
    <property type="match status" value="1"/>
</dbReference>
<dbReference type="Gene3D" id="2.60.40.10">
    <property type="entry name" value="Immunoglobulins"/>
    <property type="match status" value="1"/>
</dbReference>
<dbReference type="Pfam" id="PF00933">
    <property type="entry name" value="Glyco_hydro_3"/>
    <property type="match status" value="1"/>
</dbReference>
<evidence type="ECO:0000259" key="3">
    <source>
        <dbReference type="SMART" id="SM01217"/>
    </source>
</evidence>
<dbReference type="EMBL" id="JAMYJR010000012">
    <property type="protein sequence ID" value="MCO8271335.1"/>
    <property type="molecule type" value="Genomic_DNA"/>
</dbReference>
<keyword evidence="5" id="KW-1185">Reference proteome</keyword>
<proteinExistence type="inferred from homology"/>
<dbReference type="RefSeq" id="WP_253237469.1">
    <property type="nucleotide sequence ID" value="NZ_JAMYJR010000012.1"/>
</dbReference>
<name>A0ABT1DKK5_9ACTN</name>
<dbReference type="InterPro" id="IPR026891">
    <property type="entry name" value="Fn3-like"/>
</dbReference>
<dbReference type="PRINTS" id="PR00133">
    <property type="entry name" value="GLHYDRLASE3"/>
</dbReference>
<dbReference type="InterPro" id="IPR013783">
    <property type="entry name" value="Ig-like_fold"/>
</dbReference>
<dbReference type="GO" id="GO:0016787">
    <property type="term" value="F:hydrolase activity"/>
    <property type="evidence" value="ECO:0007669"/>
    <property type="project" value="UniProtKB-KW"/>
</dbReference>
<evidence type="ECO:0000256" key="1">
    <source>
        <dbReference type="ARBA" id="ARBA00005336"/>
    </source>
</evidence>
<dbReference type="InterPro" id="IPR001764">
    <property type="entry name" value="Glyco_hydro_3_N"/>
</dbReference>
<accession>A0ABT1DKK5</accession>
<dbReference type="SMART" id="SM01217">
    <property type="entry name" value="Fn3_like"/>
    <property type="match status" value="1"/>
</dbReference>
<dbReference type="InterPro" id="IPR002772">
    <property type="entry name" value="Glyco_hydro_3_C"/>
</dbReference>
<dbReference type="SUPFAM" id="SSF51445">
    <property type="entry name" value="(Trans)glycosidases"/>
    <property type="match status" value="1"/>
</dbReference>